<accession>A0A2T9YPK5</accession>
<organism evidence="2 3">
    <name type="scientific">Furculomyces boomerangus</name>
    <dbReference type="NCBI Taxonomy" id="61424"/>
    <lineage>
        <taxon>Eukaryota</taxon>
        <taxon>Fungi</taxon>
        <taxon>Fungi incertae sedis</taxon>
        <taxon>Zoopagomycota</taxon>
        <taxon>Kickxellomycotina</taxon>
        <taxon>Harpellomycetes</taxon>
        <taxon>Harpellales</taxon>
        <taxon>Harpellaceae</taxon>
        <taxon>Furculomyces</taxon>
    </lineage>
</organism>
<evidence type="ECO:0000313" key="3">
    <source>
        <dbReference type="Proteomes" id="UP000245699"/>
    </source>
</evidence>
<gene>
    <name evidence="2" type="ORF">BB559_003041</name>
</gene>
<sequence>MLAKQQTSKTTNKVGSNTQTKPSNQTNEDESLPHSNSEVNITSTNGAQRGGRANDEHGINNSFSGSSIHNLSNEIFDDDTMDISDVSDSEFSTGYFNFPKPGTNEAPRFNGFHPLEFLQEMKYLGKKNRMTRVQIKLMLPKYCNKEIEMFLRNSPIYKYGTWEQLKTLILNCYGDNKNENISESTLDIILQQKENKDISVFLNEYELVALMAIAKGIISEDKAVGKLANSVLTDDQVSGLYAQGTRRNTNLWCKLTEATAFAQRLLKWNMKGKKKLTTSITMKEHRIQDKTYEKSQLTQKYPTKYRCIYCDSEFHSKARCSFLQQNISDGKVKLDVSGRIMNQNGDIVSPNYGNGGIMKLLKDQSNNNPSLQTNLITRLDEKNISSFMAKRNPSSPLDRQGKSLRPKDDDVNMEGEEYDDLDDVPLAQRIIKNKLVAERLASAESVDLVEKVLNASITLSVRELAHFIAPLRRQLASSFRTKRTPVEGPGIESEYNNTFVESWDGFKISSSKDIGKLNGYLNNYP</sequence>
<dbReference type="EMBL" id="MBFT01000264">
    <property type="protein sequence ID" value="PVU94278.1"/>
    <property type="molecule type" value="Genomic_DNA"/>
</dbReference>
<feature type="compositionally biased region" description="Basic and acidic residues" evidence="1">
    <location>
        <begin position="399"/>
        <end position="410"/>
    </location>
</feature>
<evidence type="ECO:0000313" key="2">
    <source>
        <dbReference type="EMBL" id="PVU94278.1"/>
    </source>
</evidence>
<name>A0A2T9YPK5_9FUNG</name>
<feature type="compositionally biased region" description="Polar residues" evidence="1">
    <location>
        <begin position="33"/>
        <end position="47"/>
    </location>
</feature>
<evidence type="ECO:0000256" key="1">
    <source>
        <dbReference type="SAM" id="MobiDB-lite"/>
    </source>
</evidence>
<feature type="compositionally biased region" description="Polar residues" evidence="1">
    <location>
        <begin position="1"/>
        <end position="26"/>
    </location>
</feature>
<reference evidence="2 3" key="1">
    <citation type="journal article" date="2018" name="MBio">
        <title>Comparative Genomics Reveals the Core Gene Toolbox for the Fungus-Insect Symbiosis.</title>
        <authorList>
            <person name="Wang Y."/>
            <person name="Stata M."/>
            <person name="Wang W."/>
            <person name="Stajich J.E."/>
            <person name="White M.M."/>
            <person name="Moncalvo J.M."/>
        </authorList>
    </citation>
    <scope>NUCLEOTIDE SEQUENCE [LARGE SCALE GENOMIC DNA]</scope>
    <source>
        <strain evidence="2 3">AUS-77-4</strain>
    </source>
</reference>
<feature type="region of interest" description="Disordered" evidence="1">
    <location>
        <begin position="387"/>
        <end position="416"/>
    </location>
</feature>
<feature type="region of interest" description="Disordered" evidence="1">
    <location>
        <begin position="1"/>
        <end position="61"/>
    </location>
</feature>
<comment type="caution">
    <text evidence="2">The sequence shown here is derived from an EMBL/GenBank/DDBJ whole genome shotgun (WGS) entry which is preliminary data.</text>
</comment>
<dbReference type="STRING" id="61424.A0A2T9YPK5"/>
<dbReference type="OrthoDB" id="5559069at2759"/>
<protein>
    <submittedName>
        <fullName evidence="2">Uncharacterized protein</fullName>
    </submittedName>
</protein>
<keyword evidence="3" id="KW-1185">Reference proteome</keyword>
<proteinExistence type="predicted"/>
<dbReference type="Proteomes" id="UP000245699">
    <property type="component" value="Unassembled WGS sequence"/>
</dbReference>
<feature type="non-terminal residue" evidence="2">
    <location>
        <position position="525"/>
    </location>
</feature>
<dbReference type="AlphaFoldDB" id="A0A2T9YPK5"/>